<keyword evidence="3" id="KW-1185">Reference proteome</keyword>
<feature type="transmembrane region" description="Helical" evidence="1">
    <location>
        <begin position="17"/>
        <end position="41"/>
    </location>
</feature>
<dbReference type="EMBL" id="ARQD01000003">
    <property type="protein sequence ID" value="KIX85066.1"/>
    <property type="molecule type" value="Genomic_DNA"/>
</dbReference>
<dbReference type="Proteomes" id="UP000032214">
    <property type="component" value="Unassembled WGS sequence"/>
</dbReference>
<keyword evidence="1" id="KW-0812">Transmembrane</keyword>
<comment type="caution">
    <text evidence="2">The sequence shown here is derived from an EMBL/GenBank/DDBJ whole genome shotgun (WGS) entry which is preliminary data.</text>
</comment>
<organism evidence="2 3">
    <name type="scientific">candidate division TM6 bacterium JCVI TM6SC1</name>
    <dbReference type="NCBI Taxonomy" id="1306947"/>
    <lineage>
        <taxon>Bacteria</taxon>
        <taxon>Candidatus Babelota</taxon>
        <taxon>Vermiphilus</taxon>
    </lineage>
</organism>
<accession>A0A0D2JDK2</accession>
<keyword evidence="1" id="KW-1133">Transmembrane helix</keyword>
<evidence type="ECO:0000313" key="2">
    <source>
        <dbReference type="EMBL" id="KIX85066.1"/>
    </source>
</evidence>
<dbReference type="STRING" id="1306947.J120_03945"/>
<evidence type="ECO:0000256" key="1">
    <source>
        <dbReference type="SAM" id="Phobius"/>
    </source>
</evidence>
<gene>
    <name evidence="2" type="ORF">J120_03945</name>
</gene>
<name>A0A0D2JDK2_9BACT</name>
<reference evidence="2 3" key="1">
    <citation type="journal article" date="2013" name="Proc. Natl. Acad. Sci. U.S.A.">
        <title>Candidate phylum TM6 genome recovered from a hospital sink biofilm provides genomic insights into this uncultivated phylum.</title>
        <authorList>
            <person name="McLean J.S."/>
            <person name="Lombardo M.J."/>
            <person name="Badger J.H."/>
            <person name="Edlund A."/>
            <person name="Novotny M."/>
            <person name="Yee-Greenbaum J."/>
            <person name="Vyahhi N."/>
            <person name="Hall A.P."/>
            <person name="Yang Y."/>
            <person name="Dupont C.L."/>
            <person name="Ziegler M.G."/>
            <person name="Chitsaz H."/>
            <person name="Allen A.E."/>
            <person name="Yooseph S."/>
            <person name="Tesler G."/>
            <person name="Pevzner P.A."/>
            <person name="Friedman R.M."/>
            <person name="Nealson K.H."/>
            <person name="Venter J.C."/>
            <person name="Lasken R.S."/>
        </authorList>
    </citation>
    <scope>NUCLEOTIDE SEQUENCE [LARGE SCALE GENOMIC DNA]</scope>
    <source>
        <strain evidence="2 3">TM6SC1</strain>
    </source>
</reference>
<feature type="transmembrane region" description="Helical" evidence="1">
    <location>
        <begin position="47"/>
        <end position="69"/>
    </location>
</feature>
<proteinExistence type="predicted"/>
<sequence length="77" mass="8882">MFKFESTKEQQSGSYRLVFIGSFILFLMCIGSGIINIYAYLTAQPYQVYPIIKLLIYLKAVILSGYILYKNKKISIL</sequence>
<protein>
    <submittedName>
        <fullName evidence="2">Uncharacterized protein</fullName>
    </submittedName>
</protein>
<keyword evidence="1" id="KW-0472">Membrane</keyword>
<evidence type="ECO:0000313" key="3">
    <source>
        <dbReference type="Proteomes" id="UP000032214"/>
    </source>
</evidence>
<dbReference type="AlphaFoldDB" id="A0A0D2JDK2"/>